<evidence type="ECO:0000256" key="1">
    <source>
        <dbReference type="SAM" id="MobiDB-lite"/>
    </source>
</evidence>
<dbReference type="GO" id="GO:0003824">
    <property type="term" value="F:catalytic activity"/>
    <property type="evidence" value="ECO:0007669"/>
    <property type="project" value="InterPro"/>
</dbReference>
<dbReference type="Pfam" id="PF01048">
    <property type="entry name" value="PNP_UDP_1"/>
    <property type="match status" value="1"/>
</dbReference>
<dbReference type="Pfam" id="PF00931">
    <property type="entry name" value="NB-ARC"/>
    <property type="match status" value="1"/>
</dbReference>
<dbReference type="Pfam" id="PF13424">
    <property type="entry name" value="TPR_12"/>
    <property type="match status" value="2"/>
</dbReference>
<dbReference type="Proteomes" id="UP000641853">
    <property type="component" value="Unassembled WGS sequence"/>
</dbReference>
<feature type="domain" description="AAA+ ATPase" evidence="2">
    <location>
        <begin position="351"/>
        <end position="493"/>
    </location>
</feature>
<evidence type="ECO:0000313" key="3">
    <source>
        <dbReference type="EMBL" id="KAF7176335.1"/>
    </source>
</evidence>
<dbReference type="SUPFAM" id="SSF48452">
    <property type="entry name" value="TPR-like"/>
    <property type="match status" value="1"/>
</dbReference>
<dbReference type="Gene3D" id="3.40.50.1580">
    <property type="entry name" value="Nucleoside phosphorylase domain"/>
    <property type="match status" value="1"/>
</dbReference>
<reference evidence="3" key="1">
    <citation type="submission" date="2020-06" db="EMBL/GenBank/DDBJ databases">
        <title>Draft genome sequences of strains closely related to Aspergillus parafelis and Aspergillus hiratsukae.</title>
        <authorList>
            <person name="Dos Santos R.A.C."/>
            <person name="Rivero-Menendez O."/>
            <person name="Steenwyk J.L."/>
            <person name="Mead M.E."/>
            <person name="Goldman G.H."/>
            <person name="Alastruey-Izquierdo A."/>
            <person name="Rokas A."/>
        </authorList>
    </citation>
    <scope>NUCLEOTIDE SEQUENCE</scope>
    <source>
        <strain evidence="3">CNM-CM7691</strain>
    </source>
</reference>
<dbReference type="Gene3D" id="3.40.50.300">
    <property type="entry name" value="P-loop containing nucleotide triphosphate hydrolases"/>
    <property type="match status" value="1"/>
</dbReference>
<dbReference type="SMART" id="SM00028">
    <property type="entry name" value="TPR"/>
    <property type="match status" value="6"/>
</dbReference>
<accession>A0A8H6V3H3</accession>
<dbReference type="GO" id="GO:0043531">
    <property type="term" value="F:ADP binding"/>
    <property type="evidence" value="ECO:0007669"/>
    <property type="project" value="InterPro"/>
</dbReference>
<dbReference type="PANTHER" id="PTHR46082">
    <property type="entry name" value="ATP/GTP-BINDING PROTEIN-RELATED"/>
    <property type="match status" value="1"/>
</dbReference>
<proteinExistence type="predicted"/>
<dbReference type="SUPFAM" id="SSF52540">
    <property type="entry name" value="P-loop containing nucleoside triphosphate hydrolases"/>
    <property type="match status" value="1"/>
</dbReference>
<dbReference type="PANTHER" id="PTHR46082:SF11">
    <property type="entry name" value="AAA+ ATPASE DOMAIN-CONTAINING PROTEIN-RELATED"/>
    <property type="match status" value="1"/>
</dbReference>
<dbReference type="SMART" id="SM00382">
    <property type="entry name" value="AAA"/>
    <property type="match status" value="1"/>
</dbReference>
<dbReference type="InterPro" id="IPR027417">
    <property type="entry name" value="P-loop_NTPase"/>
</dbReference>
<dbReference type="NCBIfam" id="NF040586">
    <property type="entry name" value="FxSxx_TPR"/>
    <property type="match status" value="1"/>
</dbReference>
<comment type="caution">
    <text evidence="3">The sequence shown here is derived from an EMBL/GenBank/DDBJ whole genome shotgun (WGS) entry which is preliminary data.</text>
</comment>
<dbReference type="GO" id="GO:0009116">
    <property type="term" value="P:nucleoside metabolic process"/>
    <property type="evidence" value="ECO:0007669"/>
    <property type="project" value="InterPro"/>
</dbReference>
<dbReference type="InterPro" id="IPR019734">
    <property type="entry name" value="TPR_rpt"/>
</dbReference>
<gene>
    <name evidence="3" type="ORF">CNMCM7691_002260</name>
</gene>
<dbReference type="InterPro" id="IPR035994">
    <property type="entry name" value="Nucleoside_phosphorylase_sf"/>
</dbReference>
<dbReference type="PRINTS" id="PR00381">
    <property type="entry name" value="KINESINLIGHT"/>
</dbReference>
<dbReference type="Pfam" id="PF13374">
    <property type="entry name" value="TPR_10"/>
    <property type="match status" value="2"/>
</dbReference>
<dbReference type="SUPFAM" id="SSF53167">
    <property type="entry name" value="Purine and uridine phosphorylases"/>
    <property type="match status" value="1"/>
</dbReference>
<feature type="compositionally biased region" description="Polar residues" evidence="1">
    <location>
        <begin position="1028"/>
        <end position="1037"/>
    </location>
</feature>
<protein>
    <recommendedName>
        <fullName evidence="2">AAA+ ATPase domain-containing protein</fullName>
    </recommendedName>
</protein>
<name>A0A8H6V3H3_9EURO</name>
<feature type="region of interest" description="Disordered" evidence="1">
    <location>
        <begin position="1009"/>
        <end position="1037"/>
    </location>
</feature>
<organism evidence="3 4">
    <name type="scientific">Aspergillus felis</name>
    <dbReference type="NCBI Taxonomy" id="1287682"/>
    <lineage>
        <taxon>Eukaryota</taxon>
        <taxon>Fungi</taxon>
        <taxon>Dikarya</taxon>
        <taxon>Ascomycota</taxon>
        <taxon>Pezizomycotina</taxon>
        <taxon>Eurotiomycetes</taxon>
        <taxon>Eurotiomycetidae</taxon>
        <taxon>Eurotiales</taxon>
        <taxon>Aspergillaceae</taxon>
        <taxon>Aspergillus</taxon>
        <taxon>Aspergillus subgen. Fumigati</taxon>
    </lineage>
</organism>
<evidence type="ECO:0000259" key="2">
    <source>
        <dbReference type="SMART" id="SM00382"/>
    </source>
</evidence>
<dbReference type="EMBL" id="JACBAG010001913">
    <property type="protein sequence ID" value="KAF7176335.1"/>
    <property type="molecule type" value="Genomic_DNA"/>
</dbReference>
<dbReference type="Gene3D" id="1.25.40.10">
    <property type="entry name" value="Tetratricopeptide repeat domain"/>
    <property type="match status" value="2"/>
</dbReference>
<dbReference type="InterPro" id="IPR011990">
    <property type="entry name" value="TPR-like_helical_dom_sf"/>
</dbReference>
<sequence length="1037" mass="116525">MTLTYDDYTVAWICALPLEMAAAKMMLDESHPLLLQPKSDHNAYTLGSISGHNVVIACLPSGVYGTISASTVVSHLVSTYTNIRFGLMVGIGGGVPSNNADIRLGDVVVSKPTATSAGVIQYDYGKMLHDGQFQHIGSLNKPPPMLLKAMAQMESDYMTGKRLASKIMINALQNNEEMREQFSRPRNDWLFQPAYNHKEIQSNCSECDQSQLVNRPLRISNDPYIHYGLIASGDQVMKDASTRDLIAQKLDILCFEMETAGLMDELPSLAIRGICDYCDSHKQKQWQGYAALAAGAYAKALLSKVPIYHRKQEPPKSIEPVWAVPFGKNPRFIGRESEIAEIEGLMMQSHGPSKIAICGLGGVGKTQIALELAYRMREQESSCSVFWIPCTSYESVEQAYMTIAHKVGIHSVKPAEAKDRLKVYLGQERAGKWLLIFDNADDMDMWIQSSTSAPVLTDLLPQSEQGRILFTTRNRKLAVKLASSHVINISEPDKEAALKLLGKLLIRKQLLNDRDAAIDLLHQLALLPLAIAQAAAFINENNIRLSEYTALLQEQEPDVIGLLSEHFGDEGRYKDNQNPVATTWLISFYQIQRLNQTAANYLSFMACINAQDIPQSLLPPALSKKEEIDAIGLLKAFSFVSEQDGDLSLSLHRLVRLSTRNWLRKNRLFSQQVLKTADRLSEIFPSDDYTNRKLWREYLPHALSLIKEGDFQKRQEKYIDLVQKIGQCLYSDGRYTEAAVVFKNALRVQKRKCGDMDPSTITSMAWLASTYRNQGRWKEAERLGVLVMNTRKQVLGPEHPSTLDSIANLAATYRNQGRWKEAEALVVQVMKMRKRLLGPDHPSSLNSMANLAAIYRSQGRLQEAKTLVERVMNTRKQVLGPEHPSSLDSMANLAAIYRNQGRWKEAETLIEQVMKRRKQVLGPEHPSSLDSMANLAAIYRNQGRWKEAETLIEQVMKRRKQLLGPQHPSTLNSMANLANTWKSQGRIKKALALMEECVVLRNKVLGPDHPDTLSSSRALGKWKKELDQSQAPSRRIR</sequence>
<dbReference type="InterPro" id="IPR003593">
    <property type="entry name" value="AAA+_ATPase"/>
</dbReference>
<dbReference type="InterPro" id="IPR053137">
    <property type="entry name" value="NLR-like"/>
</dbReference>
<dbReference type="InterPro" id="IPR002182">
    <property type="entry name" value="NB-ARC"/>
</dbReference>
<dbReference type="InterPro" id="IPR000845">
    <property type="entry name" value="Nucleoside_phosphorylase_d"/>
</dbReference>
<dbReference type="AlphaFoldDB" id="A0A8H6V3H3"/>
<evidence type="ECO:0000313" key="4">
    <source>
        <dbReference type="Proteomes" id="UP000641853"/>
    </source>
</evidence>
<keyword evidence="4" id="KW-1185">Reference proteome</keyword>